<feature type="binding site" evidence="1">
    <location>
        <position position="214"/>
    </location>
    <ligand>
        <name>a divalent metal cation</name>
        <dbReference type="ChEBI" id="CHEBI:60240"/>
        <label>2</label>
    </ligand>
</feature>
<evidence type="ECO:0000313" key="2">
    <source>
        <dbReference type="EMBL" id="KAG2225804.1"/>
    </source>
</evidence>
<evidence type="ECO:0008006" key="4">
    <source>
        <dbReference type="Google" id="ProtNLM"/>
    </source>
</evidence>
<dbReference type="PANTHER" id="PTHR47345:SF1">
    <property type="entry name" value="CUT9-INTERACTING PROTEIN SCN1"/>
    <property type="match status" value="1"/>
</dbReference>
<feature type="binding site" evidence="1">
    <location>
        <position position="128"/>
    </location>
    <ligand>
        <name>a divalent metal cation</name>
        <dbReference type="ChEBI" id="CHEBI:60240"/>
        <label>1</label>
    </ligand>
</feature>
<gene>
    <name evidence="2" type="ORF">INT45_007048</name>
</gene>
<dbReference type="OrthoDB" id="413993at2759"/>
<dbReference type="Proteomes" id="UP000646827">
    <property type="component" value="Unassembled WGS sequence"/>
</dbReference>
<protein>
    <recommendedName>
        <fullName evidence="4">TatD DNase family Scn1</fullName>
    </recommendedName>
</protein>
<sequence length="313" mass="35496">MDSSKLCDAHCHPHDDIKHLDMIPKLKTGHITIMGVRQDDWDRVAQVTTQCAPGRCIPAFGIHPWFLHQLMINDDVDSETHYDQILTAKVMSEKQDMIQALDPPFPRDEWVNNLKQRLIDHPQALVGEVGLDRAARLLPGGAIEWHGVKPTSVQTTIEHQMNVLRIQLEIAREFQRAVSVHCVQASGHLLQLLQEMVPKKKKKEAGPPVRLCVHSFVGSPGSIPQFLKLDKGFTVYVSFSVAICSRLEKKKLFDLINAIPQDRLLIESDLNTSLGQDDAMEEIAKLVAEARQWSIEQTIERTHKNWHEFVGLQ</sequence>
<evidence type="ECO:0000313" key="3">
    <source>
        <dbReference type="Proteomes" id="UP000646827"/>
    </source>
</evidence>
<keyword evidence="3" id="KW-1185">Reference proteome</keyword>
<dbReference type="AlphaFoldDB" id="A0A8H7VSU4"/>
<comment type="caution">
    <text evidence="2">The sequence shown here is derived from an EMBL/GenBank/DDBJ whole genome shotgun (WGS) entry which is preliminary data.</text>
</comment>
<organism evidence="2 3">
    <name type="scientific">Circinella minor</name>
    <dbReference type="NCBI Taxonomy" id="1195481"/>
    <lineage>
        <taxon>Eukaryota</taxon>
        <taxon>Fungi</taxon>
        <taxon>Fungi incertae sedis</taxon>
        <taxon>Mucoromycota</taxon>
        <taxon>Mucoromycotina</taxon>
        <taxon>Mucoromycetes</taxon>
        <taxon>Mucorales</taxon>
        <taxon>Lichtheimiaceae</taxon>
        <taxon>Circinella</taxon>
    </lineage>
</organism>
<name>A0A8H7VSU4_9FUNG</name>
<feature type="binding site" evidence="1">
    <location>
        <position position="181"/>
    </location>
    <ligand>
        <name>a divalent metal cation</name>
        <dbReference type="ChEBI" id="CHEBI:60240"/>
        <label>2</label>
    </ligand>
</feature>
<dbReference type="GO" id="GO:0016788">
    <property type="term" value="F:hydrolase activity, acting on ester bonds"/>
    <property type="evidence" value="ECO:0007669"/>
    <property type="project" value="InterPro"/>
</dbReference>
<reference evidence="2 3" key="1">
    <citation type="submission" date="2020-12" db="EMBL/GenBank/DDBJ databases">
        <title>Metabolic potential, ecology and presence of endohyphal bacteria is reflected in genomic diversity of Mucoromycotina.</title>
        <authorList>
            <person name="Muszewska A."/>
            <person name="Okrasinska A."/>
            <person name="Steczkiewicz K."/>
            <person name="Drgas O."/>
            <person name="Orlowska M."/>
            <person name="Perlinska-Lenart U."/>
            <person name="Aleksandrzak-Piekarczyk T."/>
            <person name="Szatraj K."/>
            <person name="Zielenkiewicz U."/>
            <person name="Pilsyk S."/>
            <person name="Malc E."/>
            <person name="Mieczkowski P."/>
            <person name="Kruszewska J.S."/>
            <person name="Biernat P."/>
            <person name="Pawlowska J."/>
        </authorList>
    </citation>
    <scope>NUCLEOTIDE SEQUENCE [LARGE SCALE GENOMIC DNA]</scope>
    <source>
        <strain evidence="2 3">CBS 142.35</strain>
    </source>
</reference>
<dbReference type="InterPro" id="IPR053044">
    <property type="entry name" value="Metallo-hydrolase/TatD-type"/>
</dbReference>
<dbReference type="Pfam" id="PF01026">
    <property type="entry name" value="TatD_DNase"/>
    <property type="match status" value="1"/>
</dbReference>
<feature type="binding site" evidence="1">
    <location>
        <position position="269"/>
    </location>
    <ligand>
        <name>a divalent metal cation</name>
        <dbReference type="ChEBI" id="CHEBI:60240"/>
        <label>1</label>
    </ligand>
</feature>
<dbReference type="PIRSF" id="PIRSF005902">
    <property type="entry name" value="DNase_TatD"/>
    <property type="match status" value="1"/>
</dbReference>
<feature type="binding site" evidence="1">
    <location>
        <position position="10"/>
    </location>
    <ligand>
        <name>a divalent metal cation</name>
        <dbReference type="ChEBI" id="CHEBI:60240"/>
        <label>1</label>
    </ligand>
</feature>
<feature type="binding site" evidence="1">
    <location>
        <position position="12"/>
    </location>
    <ligand>
        <name>a divalent metal cation</name>
        <dbReference type="ChEBI" id="CHEBI:60240"/>
        <label>1</label>
    </ligand>
</feature>
<accession>A0A8H7VSU4</accession>
<proteinExistence type="predicted"/>
<dbReference type="InterPro" id="IPR001130">
    <property type="entry name" value="TatD-like"/>
</dbReference>
<evidence type="ECO:0000256" key="1">
    <source>
        <dbReference type="PIRSR" id="PIRSR005902-1"/>
    </source>
</evidence>
<dbReference type="SUPFAM" id="SSF51556">
    <property type="entry name" value="Metallo-dependent hydrolases"/>
    <property type="match status" value="1"/>
</dbReference>
<dbReference type="EMBL" id="JAEPRB010000023">
    <property type="protein sequence ID" value="KAG2225804.1"/>
    <property type="molecule type" value="Genomic_DNA"/>
</dbReference>
<dbReference type="InterPro" id="IPR032466">
    <property type="entry name" value="Metal_Hydrolase"/>
</dbReference>
<dbReference type="PANTHER" id="PTHR47345">
    <property type="entry name" value="CUT9-INTERACTING PROTEIN SCN1"/>
    <property type="match status" value="1"/>
</dbReference>
<dbReference type="GO" id="GO:0046872">
    <property type="term" value="F:metal ion binding"/>
    <property type="evidence" value="ECO:0007669"/>
    <property type="project" value="UniProtKB-KW"/>
</dbReference>
<dbReference type="Gene3D" id="3.20.20.140">
    <property type="entry name" value="Metal-dependent hydrolases"/>
    <property type="match status" value="1"/>
</dbReference>
<keyword evidence="1" id="KW-0479">Metal-binding</keyword>